<gene>
    <name evidence="4" type="primary">PPP1R9A_2</name>
    <name evidence="4" type="ORF">P7K49_025341</name>
</gene>
<comment type="caution">
    <text evidence="4">The sequence shown here is derived from an EMBL/GenBank/DDBJ whole genome shotgun (WGS) entry which is preliminary data.</text>
</comment>
<evidence type="ECO:0000313" key="5">
    <source>
        <dbReference type="Proteomes" id="UP001266305"/>
    </source>
</evidence>
<reference evidence="4 5" key="1">
    <citation type="submission" date="2023-05" db="EMBL/GenBank/DDBJ databases">
        <title>B98-5 Cell Line De Novo Hybrid Assembly: An Optical Mapping Approach.</title>
        <authorList>
            <person name="Kananen K."/>
            <person name="Auerbach J.A."/>
            <person name="Kautto E."/>
            <person name="Blachly J.S."/>
        </authorList>
    </citation>
    <scope>NUCLEOTIDE SEQUENCE [LARGE SCALE GENOMIC DNA]</scope>
    <source>
        <strain evidence="4">B95-8</strain>
        <tissue evidence="4">Cell line</tissue>
    </source>
</reference>
<dbReference type="InterPro" id="IPR043446">
    <property type="entry name" value="Neurabin-like"/>
</dbReference>
<evidence type="ECO:0000256" key="1">
    <source>
        <dbReference type="ARBA" id="ARBA00022553"/>
    </source>
</evidence>
<accession>A0ABQ9UJ57</accession>
<keyword evidence="5" id="KW-1185">Reference proteome</keyword>
<organism evidence="4 5">
    <name type="scientific">Saguinus oedipus</name>
    <name type="common">Cotton-top tamarin</name>
    <name type="synonym">Oedipomidas oedipus</name>
    <dbReference type="NCBI Taxonomy" id="9490"/>
    <lineage>
        <taxon>Eukaryota</taxon>
        <taxon>Metazoa</taxon>
        <taxon>Chordata</taxon>
        <taxon>Craniata</taxon>
        <taxon>Vertebrata</taxon>
        <taxon>Euteleostomi</taxon>
        <taxon>Mammalia</taxon>
        <taxon>Eutheria</taxon>
        <taxon>Euarchontoglires</taxon>
        <taxon>Primates</taxon>
        <taxon>Haplorrhini</taxon>
        <taxon>Platyrrhini</taxon>
        <taxon>Cebidae</taxon>
        <taxon>Callitrichinae</taxon>
        <taxon>Saguinus</taxon>
    </lineage>
</organism>
<name>A0ABQ9UJ57_SAGOE</name>
<dbReference type="PANTHER" id="PTHR16154">
    <property type="entry name" value="NEURABIN"/>
    <property type="match status" value="1"/>
</dbReference>
<feature type="non-terminal residue" evidence="4">
    <location>
        <position position="52"/>
    </location>
</feature>
<keyword evidence="2" id="KW-0175">Coiled coil</keyword>
<sequence length="52" mass="5989">LNEAVPETERLDSKALKTRAQLSVKNRRQRPSRTRLYDSVSSTDGEDSLERK</sequence>
<dbReference type="Proteomes" id="UP001266305">
    <property type="component" value="Unassembled WGS sequence"/>
</dbReference>
<evidence type="ECO:0000256" key="3">
    <source>
        <dbReference type="SAM" id="MobiDB-lite"/>
    </source>
</evidence>
<keyword evidence="1" id="KW-0597">Phosphoprotein</keyword>
<evidence type="ECO:0000256" key="2">
    <source>
        <dbReference type="ARBA" id="ARBA00023054"/>
    </source>
</evidence>
<feature type="region of interest" description="Disordered" evidence="3">
    <location>
        <begin position="1"/>
        <end position="52"/>
    </location>
</feature>
<proteinExistence type="predicted"/>
<protein>
    <submittedName>
        <fullName evidence="4">Neurabin-1</fullName>
    </submittedName>
</protein>
<feature type="non-terminal residue" evidence="4">
    <location>
        <position position="1"/>
    </location>
</feature>
<dbReference type="EMBL" id="JASSZA010000012">
    <property type="protein sequence ID" value="KAK2096307.1"/>
    <property type="molecule type" value="Genomic_DNA"/>
</dbReference>
<evidence type="ECO:0000313" key="4">
    <source>
        <dbReference type="EMBL" id="KAK2096307.1"/>
    </source>
</evidence>
<dbReference type="PANTHER" id="PTHR16154:SF22">
    <property type="entry name" value="NEURABIN-1"/>
    <property type="match status" value="1"/>
</dbReference>